<dbReference type="Gene3D" id="1.25.40.10">
    <property type="entry name" value="Tetratricopeptide repeat domain"/>
    <property type="match status" value="1"/>
</dbReference>
<feature type="domain" description="O-antigen ligase-related" evidence="6">
    <location>
        <begin position="228"/>
        <end position="377"/>
    </location>
</feature>
<feature type="transmembrane region" description="Helical" evidence="5">
    <location>
        <begin position="51"/>
        <end position="70"/>
    </location>
</feature>
<feature type="transmembrane region" description="Helical" evidence="5">
    <location>
        <begin position="106"/>
        <end position="126"/>
    </location>
</feature>
<keyword evidence="2 5" id="KW-0812">Transmembrane</keyword>
<dbReference type="EMBL" id="JAODOP010000001">
    <property type="protein sequence ID" value="MEF3831863.1"/>
    <property type="molecule type" value="Genomic_DNA"/>
</dbReference>
<keyword evidence="3 5" id="KW-1133">Transmembrane helix</keyword>
<dbReference type="Pfam" id="PF04932">
    <property type="entry name" value="Wzy_C"/>
    <property type="match status" value="1"/>
</dbReference>
<dbReference type="PANTHER" id="PTHR37422">
    <property type="entry name" value="TEICHURONIC ACID BIOSYNTHESIS PROTEIN TUAE"/>
    <property type="match status" value="1"/>
</dbReference>
<dbReference type="SUPFAM" id="SSF48452">
    <property type="entry name" value="TPR-like"/>
    <property type="match status" value="1"/>
</dbReference>
<feature type="transmembrane region" description="Helical" evidence="5">
    <location>
        <begin position="214"/>
        <end position="237"/>
    </location>
</feature>
<feature type="transmembrane region" description="Helical" evidence="5">
    <location>
        <begin position="395"/>
        <end position="412"/>
    </location>
</feature>
<feature type="transmembrane region" description="Helical" evidence="5">
    <location>
        <begin position="274"/>
        <end position="295"/>
    </location>
</feature>
<dbReference type="InterPro" id="IPR051533">
    <property type="entry name" value="WaaL-like"/>
</dbReference>
<evidence type="ECO:0000259" key="6">
    <source>
        <dbReference type="Pfam" id="PF04932"/>
    </source>
</evidence>
<proteinExistence type="predicted"/>
<sequence>MIKTQNNFNKLSSRVKKVATFFILLFIIVLCIGLPQINITDYVQSTITSKFIVFALACLVIIGGGVALFVFSKLRTIQISKLDIILLFIIGYMSLNRYVIQSDYGFSIRYLELLGLSVVYVVLRIISYKNYIGILLAIVISGIIQAIYGNLQLFGYYGSNHSGFKLTGSFFNPGPYAGFLAAVWPITLGMYLFKEKIIEQVGPQIKGASKITKAILSSVFEYIPLLGIISVILVIPATHSRGAWLAVLISSLVLTEFRYHFIKHGIKKLNHIKKIALTILVLSVFFTGLLGVYHFKKGSSDGRLFIWKVSTEIIKDFPLTGVGFDKFKAHYMNYQAGYFVKHGETSEALVADNTYYAFNEWLQFVTENGLIGFLILVILMYTLLKIQVADKNRNLLLIIRGTLLSISVFALFSYPMQILPIKFVIIIGLSLMASLDIQKYTVFNRNKNSTPYKLLGLKTIALVFGILGILKGVTYIETLDSAFKTWKNGLTIYQYGDYQGAVDEYAKAYPILKKDGDFLMNYGKGLAMNKQNKEAAQVLEIAKQYLNTTIIETALGDAYKGVKQYNEAEMAYQDAANMIPIRFYPLYLQAKLFEESGENEKAVAIAKNILNKEIKVPSTAIKEIQAEMKRVIENNK</sequence>
<feature type="transmembrane region" description="Helical" evidence="5">
    <location>
        <begin position="21"/>
        <end position="39"/>
    </location>
</feature>
<dbReference type="InterPro" id="IPR007016">
    <property type="entry name" value="O-antigen_ligase-rel_domated"/>
</dbReference>
<evidence type="ECO:0000256" key="4">
    <source>
        <dbReference type="ARBA" id="ARBA00023136"/>
    </source>
</evidence>
<dbReference type="Proteomes" id="UP001337305">
    <property type="component" value="Unassembled WGS sequence"/>
</dbReference>
<accession>A0ABU7XMC4</accession>
<feature type="transmembrane region" description="Helical" evidence="5">
    <location>
        <begin position="174"/>
        <end position="193"/>
    </location>
</feature>
<keyword evidence="4 5" id="KW-0472">Membrane</keyword>
<evidence type="ECO:0000313" key="8">
    <source>
        <dbReference type="Proteomes" id="UP001337305"/>
    </source>
</evidence>
<name>A0ABU7XMC4_9FLAO</name>
<feature type="transmembrane region" description="Helical" evidence="5">
    <location>
        <begin position="243"/>
        <end position="262"/>
    </location>
</feature>
<keyword evidence="8" id="KW-1185">Reference proteome</keyword>
<comment type="caution">
    <text evidence="7">The sequence shown here is derived from an EMBL/GenBank/DDBJ whole genome shotgun (WGS) entry which is preliminary data.</text>
</comment>
<comment type="subcellular location">
    <subcellularLocation>
        <location evidence="1">Membrane</location>
        <topology evidence="1">Multi-pass membrane protein</topology>
    </subcellularLocation>
</comment>
<evidence type="ECO:0000256" key="2">
    <source>
        <dbReference type="ARBA" id="ARBA00022692"/>
    </source>
</evidence>
<keyword evidence="7" id="KW-0436">Ligase</keyword>
<feature type="transmembrane region" description="Helical" evidence="5">
    <location>
        <begin position="455"/>
        <end position="476"/>
    </location>
</feature>
<protein>
    <submittedName>
        <fullName evidence="7">O-antigen ligase family protein</fullName>
    </submittedName>
</protein>
<dbReference type="InterPro" id="IPR011990">
    <property type="entry name" value="TPR-like_helical_dom_sf"/>
</dbReference>
<feature type="transmembrane region" description="Helical" evidence="5">
    <location>
        <begin position="418"/>
        <end position="435"/>
    </location>
</feature>
<gene>
    <name evidence="7" type="ORF">N1F79_01870</name>
</gene>
<dbReference type="PANTHER" id="PTHR37422:SF13">
    <property type="entry name" value="LIPOPOLYSACCHARIDE BIOSYNTHESIS PROTEIN PA4999-RELATED"/>
    <property type="match status" value="1"/>
</dbReference>
<evidence type="ECO:0000256" key="1">
    <source>
        <dbReference type="ARBA" id="ARBA00004141"/>
    </source>
</evidence>
<feature type="transmembrane region" description="Helical" evidence="5">
    <location>
        <begin position="361"/>
        <end position="383"/>
    </location>
</feature>
<evidence type="ECO:0000256" key="5">
    <source>
        <dbReference type="SAM" id="Phobius"/>
    </source>
</evidence>
<evidence type="ECO:0000313" key="7">
    <source>
        <dbReference type="EMBL" id="MEF3831863.1"/>
    </source>
</evidence>
<reference evidence="7 8" key="1">
    <citation type="submission" date="2022-09" db="EMBL/GenBank/DDBJ databases">
        <title>Genome sequencing of Flavivirga sp. MEBiC05379.</title>
        <authorList>
            <person name="Oh H.-M."/>
            <person name="Kwon K.K."/>
            <person name="Park M.J."/>
            <person name="Yang S.-H."/>
        </authorList>
    </citation>
    <scope>NUCLEOTIDE SEQUENCE [LARGE SCALE GENOMIC DNA]</scope>
    <source>
        <strain evidence="7 8">MEBiC05379</strain>
    </source>
</reference>
<feature type="transmembrane region" description="Helical" evidence="5">
    <location>
        <begin position="133"/>
        <end position="154"/>
    </location>
</feature>
<dbReference type="GO" id="GO:0016874">
    <property type="term" value="F:ligase activity"/>
    <property type="evidence" value="ECO:0007669"/>
    <property type="project" value="UniProtKB-KW"/>
</dbReference>
<organism evidence="7 8">
    <name type="scientific">Flavivirga spongiicola</name>
    <dbReference type="NCBI Taxonomy" id="421621"/>
    <lineage>
        <taxon>Bacteria</taxon>
        <taxon>Pseudomonadati</taxon>
        <taxon>Bacteroidota</taxon>
        <taxon>Flavobacteriia</taxon>
        <taxon>Flavobacteriales</taxon>
        <taxon>Flavobacteriaceae</taxon>
        <taxon>Flavivirga</taxon>
    </lineage>
</organism>
<evidence type="ECO:0000256" key="3">
    <source>
        <dbReference type="ARBA" id="ARBA00022989"/>
    </source>
</evidence>
<feature type="transmembrane region" description="Helical" evidence="5">
    <location>
        <begin position="82"/>
        <end position="100"/>
    </location>
</feature>
<dbReference type="RefSeq" id="WP_303308861.1">
    <property type="nucleotide sequence ID" value="NZ_JAODOP010000001.1"/>
</dbReference>